<keyword evidence="4" id="KW-1185">Reference proteome</keyword>
<dbReference type="PANTHER" id="PTHR42923">
    <property type="entry name" value="PROTOPORPHYRINOGEN OXIDASE"/>
    <property type="match status" value="1"/>
</dbReference>
<proteinExistence type="predicted"/>
<protein>
    <submittedName>
        <fullName evidence="3">NAD(P)-binding protein</fullName>
    </submittedName>
</protein>
<organism evidence="3 4">
    <name type="scientific">Shewanella avicenniae</name>
    <dbReference type="NCBI Taxonomy" id="2814294"/>
    <lineage>
        <taxon>Bacteria</taxon>
        <taxon>Pseudomonadati</taxon>
        <taxon>Pseudomonadota</taxon>
        <taxon>Gammaproteobacteria</taxon>
        <taxon>Alteromonadales</taxon>
        <taxon>Shewanellaceae</taxon>
        <taxon>Shewanella</taxon>
    </lineage>
</organism>
<gene>
    <name evidence="3" type="ORF">JYB87_04795</name>
</gene>
<dbReference type="EMBL" id="CP071503">
    <property type="protein sequence ID" value="QSX34571.1"/>
    <property type="molecule type" value="Genomic_DNA"/>
</dbReference>
<dbReference type="RefSeq" id="WP_207355771.1">
    <property type="nucleotide sequence ID" value="NZ_CP071503.1"/>
</dbReference>
<evidence type="ECO:0000259" key="2">
    <source>
        <dbReference type="Pfam" id="PF01593"/>
    </source>
</evidence>
<evidence type="ECO:0000313" key="4">
    <source>
        <dbReference type="Proteomes" id="UP000662770"/>
    </source>
</evidence>
<dbReference type="InterPro" id="IPR050464">
    <property type="entry name" value="Zeta_carotene_desat/Oxidored"/>
</dbReference>
<dbReference type="Pfam" id="PF01593">
    <property type="entry name" value="Amino_oxidase"/>
    <property type="match status" value="1"/>
</dbReference>
<keyword evidence="1" id="KW-0812">Transmembrane</keyword>
<keyword evidence="1" id="KW-1133">Transmembrane helix</keyword>
<dbReference type="Proteomes" id="UP000662770">
    <property type="component" value="Chromosome"/>
</dbReference>
<dbReference type="SUPFAM" id="SSF51905">
    <property type="entry name" value="FAD/NAD(P)-binding domain"/>
    <property type="match status" value="1"/>
</dbReference>
<evidence type="ECO:0000313" key="3">
    <source>
        <dbReference type="EMBL" id="QSX34571.1"/>
    </source>
</evidence>
<dbReference type="InterPro" id="IPR002937">
    <property type="entry name" value="Amino_oxidase"/>
</dbReference>
<keyword evidence="1" id="KW-0472">Membrane</keyword>
<name>A0ABX7QUG3_9GAMM</name>
<evidence type="ECO:0000256" key="1">
    <source>
        <dbReference type="SAM" id="Phobius"/>
    </source>
</evidence>
<dbReference type="PANTHER" id="PTHR42923:SF17">
    <property type="entry name" value="AMINE OXIDASE DOMAIN-CONTAINING PROTEIN"/>
    <property type="match status" value="1"/>
</dbReference>
<dbReference type="InterPro" id="IPR036188">
    <property type="entry name" value="FAD/NAD-bd_sf"/>
</dbReference>
<feature type="transmembrane region" description="Helical" evidence="1">
    <location>
        <begin position="12"/>
        <end position="29"/>
    </location>
</feature>
<sequence>MSQIKAASARKRIAIVGSGISSLTCGYLLSKKHEVTLFEANPTLGGHTATVDVELAGKQYAIDTGFIVFNDRTYPNFQKLMAKIGIEALPTEMSFSVQHQQTGLEYNGHSLATLFAQKKNLFSLQFWRFLLEITRFNKRCKQLFVSGAYPEDTLGEFLKQERFSAFFCEHYILPMGAAIWSASLHAIEAFPLRFFIEFFQNHGLLDVTNRPQWYVIKGGSRSYIPHLIKPFAERVHLNAPVQAVTRNDLWVELKVADQWHTFDEVILGCHSDQALALLTDADLHEQQVLGALPYQNNDVLLHQDTRLLPKHQAAWASWNYRLDGDRETPSTVTYNMNILQRLPADAPHFFVTLNQSDAVAEDKILQRFNYSHPQFSMAGLRARQQRTQICGKRHTHFVGAYWYNGFHEDGVRSALDVCNRFGVSL</sequence>
<reference evidence="3 4" key="1">
    <citation type="submission" date="2021-03" db="EMBL/GenBank/DDBJ databases">
        <title>Novel species identification of genus Shewanella.</title>
        <authorList>
            <person name="Liu G."/>
            <person name="Zhang Q."/>
        </authorList>
    </citation>
    <scope>NUCLEOTIDE SEQUENCE [LARGE SCALE GENOMIC DNA]</scope>
    <source>
        <strain evidence="3 4">FJAT-51800</strain>
    </source>
</reference>
<feature type="domain" description="Amine oxidase" evidence="2">
    <location>
        <begin position="26"/>
        <end position="298"/>
    </location>
</feature>
<accession>A0ABX7QUG3</accession>
<dbReference type="Gene3D" id="3.50.50.60">
    <property type="entry name" value="FAD/NAD(P)-binding domain"/>
    <property type="match status" value="1"/>
</dbReference>